<sequence length="285" mass="32945">MSAPPPNPRIPPTYASSTHRWSYATTEMFHVRHEYAADATDEENIIDPNPLWEQEKPPLSGPGRLQFQRPRSTIAPRTSSKAQRHTCTPKVQNISPWSRERRLGKYSKDRVSQPTVAAPELSKSMPPLPCRLQTPTVQPRLWVPRANARLLSRRPEPCRLKCTTPPCPLRRIPPTLPHPQQHLRRPTKRHPQSTPLIHSRRKCTRCHTTPLCTTQVQHHRISIRFLQSTDLSAQTRHIDSQRVSLSRMGNGLLRRYFRRLIQFMGFSGRALWRTECLVMAGDVLW</sequence>
<name>A0A6G1J611_9PLEO</name>
<evidence type="ECO:0000313" key="3">
    <source>
        <dbReference type="Proteomes" id="UP000799291"/>
    </source>
</evidence>
<dbReference type="AlphaFoldDB" id="A0A6G1J611"/>
<organism evidence="2 3">
    <name type="scientific">Lentithecium fluviatile CBS 122367</name>
    <dbReference type="NCBI Taxonomy" id="1168545"/>
    <lineage>
        <taxon>Eukaryota</taxon>
        <taxon>Fungi</taxon>
        <taxon>Dikarya</taxon>
        <taxon>Ascomycota</taxon>
        <taxon>Pezizomycotina</taxon>
        <taxon>Dothideomycetes</taxon>
        <taxon>Pleosporomycetidae</taxon>
        <taxon>Pleosporales</taxon>
        <taxon>Massarineae</taxon>
        <taxon>Lentitheciaceae</taxon>
        <taxon>Lentithecium</taxon>
    </lineage>
</organism>
<evidence type="ECO:0000313" key="2">
    <source>
        <dbReference type="EMBL" id="KAF2685675.1"/>
    </source>
</evidence>
<evidence type="ECO:0000256" key="1">
    <source>
        <dbReference type="SAM" id="MobiDB-lite"/>
    </source>
</evidence>
<proteinExistence type="predicted"/>
<reference evidence="2" key="1">
    <citation type="journal article" date="2020" name="Stud. Mycol.">
        <title>101 Dothideomycetes genomes: a test case for predicting lifestyles and emergence of pathogens.</title>
        <authorList>
            <person name="Haridas S."/>
            <person name="Albert R."/>
            <person name="Binder M."/>
            <person name="Bloem J."/>
            <person name="Labutti K."/>
            <person name="Salamov A."/>
            <person name="Andreopoulos B."/>
            <person name="Baker S."/>
            <person name="Barry K."/>
            <person name="Bills G."/>
            <person name="Bluhm B."/>
            <person name="Cannon C."/>
            <person name="Castanera R."/>
            <person name="Culley D."/>
            <person name="Daum C."/>
            <person name="Ezra D."/>
            <person name="Gonzalez J."/>
            <person name="Henrissat B."/>
            <person name="Kuo A."/>
            <person name="Liang C."/>
            <person name="Lipzen A."/>
            <person name="Lutzoni F."/>
            <person name="Magnuson J."/>
            <person name="Mondo S."/>
            <person name="Nolan M."/>
            <person name="Ohm R."/>
            <person name="Pangilinan J."/>
            <person name="Park H.-J."/>
            <person name="Ramirez L."/>
            <person name="Alfaro M."/>
            <person name="Sun H."/>
            <person name="Tritt A."/>
            <person name="Yoshinaga Y."/>
            <person name="Zwiers L.-H."/>
            <person name="Turgeon B."/>
            <person name="Goodwin S."/>
            <person name="Spatafora J."/>
            <person name="Crous P."/>
            <person name="Grigoriev I."/>
        </authorList>
    </citation>
    <scope>NUCLEOTIDE SEQUENCE</scope>
    <source>
        <strain evidence="2">CBS 122367</strain>
    </source>
</reference>
<feature type="region of interest" description="Disordered" evidence="1">
    <location>
        <begin position="169"/>
        <end position="198"/>
    </location>
</feature>
<gene>
    <name evidence="2" type="ORF">K458DRAFT_15964</name>
</gene>
<accession>A0A6G1J611</accession>
<dbReference type="Proteomes" id="UP000799291">
    <property type="component" value="Unassembled WGS sequence"/>
</dbReference>
<protein>
    <submittedName>
        <fullName evidence="2">Uncharacterized protein</fullName>
    </submittedName>
</protein>
<feature type="compositionally biased region" description="Basic residues" evidence="1">
    <location>
        <begin position="181"/>
        <end position="191"/>
    </location>
</feature>
<dbReference type="EMBL" id="MU005578">
    <property type="protein sequence ID" value="KAF2685675.1"/>
    <property type="molecule type" value="Genomic_DNA"/>
</dbReference>
<keyword evidence="3" id="KW-1185">Reference proteome</keyword>
<feature type="region of interest" description="Disordered" evidence="1">
    <location>
        <begin position="105"/>
        <end position="133"/>
    </location>
</feature>